<comment type="similarity">
    <text evidence="2 8">Belongs to the glycosyl hydrolase 35 family.</text>
</comment>
<evidence type="ECO:0000313" key="12">
    <source>
        <dbReference type="Proteomes" id="UP000012073"/>
    </source>
</evidence>
<dbReference type="KEGG" id="ccp:CHC_T00008905001"/>
<dbReference type="Proteomes" id="UP000012073">
    <property type="component" value="Unassembled WGS sequence"/>
</dbReference>
<keyword evidence="6" id="KW-0325">Glycoprotein</keyword>
<evidence type="ECO:0000259" key="9">
    <source>
        <dbReference type="Pfam" id="PF01301"/>
    </source>
</evidence>
<sequence>MSVPASVSAAATVPSAAAHRSRETTAYDFARYASVIDWTPTSLLIRGKPVALLSAEFHYFRVPDRVRWRPILLDIKAMGFNAVRLYIHWGYHSPAEGVYNFRGNRDIDFLLALCAELQLFVIAAPGPYICAEVQAGGFPIWLIAKRHLRVRHMSLPPLGLVKKWDHAFHAYCVEYMRKILSFLVKYELTTNPNGCIIALQIENELRQPPVLGVGGLDQEIRLMCEVARQAGSTVPIFHNDDSPIGSWSAGDDYRSARKLFMKTGRKAYRTDLYGFDLYFTFPPGDRSGDLSSIQVGMLELFGVSACLNCCGIGGAGVGGSDTACLSCLYENGSRRAPPPRLAWAATKQMENAVDSLEKKLNGFNGSARHAPAFVAETQVGWINQWGRFRTYDDIYNFFGDWFSATLQNSLLAQGVTFANHYIAYGGTNHGTVGDTEVYSSYDYSAFIREFGMLSKRGRVLRHVMLFARSFAERGLSDSVLSEAGGRGRSTTLSRVKATVPTALLAVRRPNGNGTPAASAVPNYAFLRNLKVENLRFNLLVDGMVLPCQLTRCESMVAPLYYNLDGSNLSIFACTVPVVCRTTLDGNEMWVLRVRPGEVGHLVLKTGAESGRGRQGVAVKWAKLSSQGQGSGGVSSGEVSATDQDHGAATSLLSAALEELPLSGQTVQRDDQNPFAVRTSTEDVGLCFTFSFNVETSSVLAIRDLSEDGSSSPVLRLLCLTDEDSLTFTADLNGNDIFKPTPNAPGFAAAWGVSRIAFEPSGVMDVGFRATDQGKTLFLLREDGVGMTPEQFDKCPSAVSSLLPGLVAHRVPEDSVSMTVRQSVDNVNPLSKDFEIELGSWSKRIIDWEDDVVWKRISYDQRDPLDHYMTSGHIAYRMRFRSSSKSGSLTINVRHSAVIWCNGKSVGGQVCFSHNTISAGAMHAVDLQHAGKKTHDLSEALRTGPDANGFHNVVILVLSLGQSRSPFLLNDVRNRRGLLSARLSRRTKARDITWELAGVDVTRSDDAYGMSGLPLESDVNTAAYDVGFSTSPSLDVTRNDGLVFYRNSFRVPPNSILGGSVRYPLRIRVVSGAHVRVMIWVNTLFMGRYVEDLGPQSDFYVPEGLIKDYKGNSIVLGVYGPVDTDLSVKILPWVVNPVSGNLDDTNGEVYALKVSSFQLDSPKGI</sequence>
<dbReference type="PANTHER" id="PTHR23421">
    <property type="entry name" value="BETA-GALACTOSIDASE RELATED"/>
    <property type="match status" value="1"/>
</dbReference>
<evidence type="ECO:0000256" key="4">
    <source>
        <dbReference type="ARBA" id="ARBA00022729"/>
    </source>
</evidence>
<dbReference type="GO" id="GO:0004565">
    <property type="term" value="F:beta-galactosidase activity"/>
    <property type="evidence" value="ECO:0007669"/>
    <property type="project" value="UniProtKB-EC"/>
</dbReference>
<dbReference type="InterPro" id="IPR017853">
    <property type="entry name" value="GH"/>
</dbReference>
<proteinExistence type="inferred from homology"/>
<protein>
    <recommendedName>
        <fullName evidence="3">beta-galactosidase</fullName>
        <ecNumber evidence="3">3.2.1.23</ecNumber>
    </recommendedName>
</protein>
<dbReference type="GeneID" id="17321655"/>
<feature type="domain" description="Glycoside hydrolase 35 catalytic" evidence="9">
    <location>
        <begin position="359"/>
        <end position="461"/>
    </location>
</feature>
<evidence type="ECO:0000256" key="8">
    <source>
        <dbReference type="RuleBase" id="RU003679"/>
    </source>
</evidence>
<feature type="domain" description="Beta-galactosidase jelly roll" evidence="10">
    <location>
        <begin position="1028"/>
        <end position="1113"/>
    </location>
</feature>
<dbReference type="InterPro" id="IPR001944">
    <property type="entry name" value="Glycoside_Hdrlase_35"/>
</dbReference>
<evidence type="ECO:0000259" key="10">
    <source>
        <dbReference type="Pfam" id="PF13364"/>
    </source>
</evidence>
<dbReference type="InterPro" id="IPR031330">
    <property type="entry name" value="Gly_Hdrlase_35_cat"/>
</dbReference>
<keyword evidence="4" id="KW-0732">Signal</keyword>
<dbReference type="RefSeq" id="XP_005713939.1">
    <property type="nucleotide sequence ID" value="XM_005713882.1"/>
</dbReference>
<keyword evidence="7" id="KW-0326">Glycosidase</keyword>
<evidence type="ECO:0000256" key="1">
    <source>
        <dbReference type="ARBA" id="ARBA00001412"/>
    </source>
</evidence>
<dbReference type="GO" id="GO:0005975">
    <property type="term" value="P:carbohydrate metabolic process"/>
    <property type="evidence" value="ECO:0007669"/>
    <property type="project" value="InterPro"/>
</dbReference>
<dbReference type="EMBL" id="HG001674">
    <property type="protein sequence ID" value="CDF34120.1"/>
    <property type="molecule type" value="Genomic_DNA"/>
</dbReference>
<dbReference type="AlphaFoldDB" id="R7Q9G8"/>
<dbReference type="PRINTS" id="PR00742">
    <property type="entry name" value="GLHYDRLASE35"/>
</dbReference>
<gene>
    <name evidence="11" type="ORF">CHC_T00008905001</name>
</gene>
<dbReference type="Gene3D" id="3.20.20.80">
    <property type="entry name" value="Glycosidases"/>
    <property type="match status" value="1"/>
</dbReference>
<evidence type="ECO:0000313" key="11">
    <source>
        <dbReference type="EMBL" id="CDF34120.1"/>
    </source>
</evidence>
<comment type="catalytic activity">
    <reaction evidence="1">
        <text>Hydrolysis of terminal non-reducing beta-D-galactose residues in beta-D-galactosides.</text>
        <dbReference type="EC" id="3.2.1.23"/>
    </reaction>
</comment>
<organism evidence="11 12">
    <name type="scientific">Chondrus crispus</name>
    <name type="common">Carrageen Irish moss</name>
    <name type="synonym">Polymorpha crispa</name>
    <dbReference type="NCBI Taxonomy" id="2769"/>
    <lineage>
        <taxon>Eukaryota</taxon>
        <taxon>Rhodophyta</taxon>
        <taxon>Florideophyceae</taxon>
        <taxon>Rhodymeniophycidae</taxon>
        <taxon>Gigartinales</taxon>
        <taxon>Gigartinaceae</taxon>
        <taxon>Chondrus</taxon>
    </lineage>
</organism>
<name>R7Q9G8_CHOCR</name>
<dbReference type="Gene3D" id="2.60.120.260">
    <property type="entry name" value="Galactose-binding domain-like"/>
    <property type="match status" value="2"/>
</dbReference>
<dbReference type="EC" id="3.2.1.23" evidence="3"/>
<dbReference type="SUPFAM" id="SSF49785">
    <property type="entry name" value="Galactose-binding domain-like"/>
    <property type="match status" value="1"/>
</dbReference>
<dbReference type="SUPFAM" id="SSF51445">
    <property type="entry name" value="(Trans)glycosidases"/>
    <property type="match status" value="1"/>
</dbReference>
<dbReference type="Gramene" id="CDF34120">
    <property type="protein sequence ID" value="CDF34120"/>
    <property type="gene ID" value="CHC_T00008905001"/>
</dbReference>
<evidence type="ECO:0000256" key="6">
    <source>
        <dbReference type="ARBA" id="ARBA00023180"/>
    </source>
</evidence>
<keyword evidence="12" id="KW-1185">Reference proteome</keyword>
<reference evidence="12" key="1">
    <citation type="journal article" date="2013" name="Proc. Natl. Acad. Sci. U.S.A.">
        <title>Genome structure and metabolic features in the red seaweed Chondrus crispus shed light on evolution of the Archaeplastida.</title>
        <authorList>
            <person name="Collen J."/>
            <person name="Porcel B."/>
            <person name="Carre W."/>
            <person name="Ball S.G."/>
            <person name="Chaparro C."/>
            <person name="Tonon T."/>
            <person name="Barbeyron T."/>
            <person name="Michel G."/>
            <person name="Noel B."/>
            <person name="Valentin K."/>
            <person name="Elias M."/>
            <person name="Artiguenave F."/>
            <person name="Arun A."/>
            <person name="Aury J.M."/>
            <person name="Barbosa-Neto J.F."/>
            <person name="Bothwell J.H."/>
            <person name="Bouget F.Y."/>
            <person name="Brillet L."/>
            <person name="Cabello-Hurtado F."/>
            <person name="Capella-Gutierrez S."/>
            <person name="Charrier B."/>
            <person name="Cladiere L."/>
            <person name="Cock J.M."/>
            <person name="Coelho S.M."/>
            <person name="Colleoni C."/>
            <person name="Czjzek M."/>
            <person name="Da Silva C."/>
            <person name="Delage L."/>
            <person name="Denoeud F."/>
            <person name="Deschamps P."/>
            <person name="Dittami S.M."/>
            <person name="Gabaldon T."/>
            <person name="Gachon C.M."/>
            <person name="Groisillier A."/>
            <person name="Herve C."/>
            <person name="Jabbari K."/>
            <person name="Katinka M."/>
            <person name="Kloareg B."/>
            <person name="Kowalczyk N."/>
            <person name="Labadie K."/>
            <person name="Leblanc C."/>
            <person name="Lopez P.J."/>
            <person name="McLachlan D.H."/>
            <person name="Meslet-Cladiere L."/>
            <person name="Moustafa A."/>
            <person name="Nehr Z."/>
            <person name="Nyvall Collen P."/>
            <person name="Panaud O."/>
            <person name="Partensky F."/>
            <person name="Poulain J."/>
            <person name="Rensing S.A."/>
            <person name="Rousvoal S."/>
            <person name="Samson G."/>
            <person name="Symeonidi A."/>
            <person name="Weissenbach J."/>
            <person name="Zambounis A."/>
            <person name="Wincker P."/>
            <person name="Boyen C."/>
        </authorList>
    </citation>
    <scope>NUCLEOTIDE SEQUENCE [LARGE SCALE GENOMIC DNA]</scope>
    <source>
        <strain evidence="12">cv. Stackhouse</strain>
    </source>
</reference>
<feature type="domain" description="Glycoside hydrolase 35 catalytic" evidence="9">
    <location>
        <begin position="42"/>
        <end position="213"/>
    </location>
</feature>
<dbReference type="STRING" id="2769.R7Q9G8"/>
<dbReference type="InterPro" id="IPR025300">
    <property type="entry name" value="BetaGal_jelly_roll_dom"/>
</dbReference>
<dbReference type="InterPro" id="IPR008979">
    <property type="entry name" value="Galactose-bd-like_sf"/>
</dbReference>
<evidence type="ECO:0000256" key="7">
    <source>
        <dbReference type="ARBA" id="ARBA00023295"/>
    </source>
</evidence>
<dbReference type="Pfam" id="PF13364">
    <property type="entry name" value="BetaGal_ABD2"/>
    <property type="match status" value="1"/>
</dbReference>
<keyword evidence="5" id="KW-0378">Hydrolase</keyword>
<dbReference type="OrthoDB" id="1657402at2759"/>
<evidence type="ECO:0000256" key="3">
    <source>
        <dbReference type="ARBA" id="ARBA00012756"/>
    </source>
</evidence>
<accession>R7Q9G8</accession>
<dbReference type="Pfam" id="PF01301">
    <property type="entry name" value="Glyco_hydro_35"/>
    <property type="match status" value="2"/>
</dbReference>
<dbReference type="OMA" id="DGPQHDF"/>
<evidence type="ECO:0000256" key="2">
    <source>
        <dbReference type="ARBA" id="ARBA00009809"/>
    </source>
</evidence>
<evidence type="ECO:0000256" key="5">
    <source>
        <dbReference type="ARBA" id="ARBA00022801"/>
    </source>
</evidence>